<evidence type="ECO:0000313" key="2">
    <source>
        <dbReference type="EMBL" id="KAK9959700.1"/>
    </source>
</evidence>
<comment type="caution">
    <text evidence="2">The sequence shown here is derived from an EMBL/GenBank/DDBJ whole genome shotgun (WGS) entry which is preliminary data.</text>
</comment>
<gene>
    <name evidence="2" type="ORF">ABG768_009806</name>
</gene>
<dbReference type="EMBL" id="JAWDJR010000017">
    <property type="protein sequence ID" value="KAK9959700.1"/>
    <property type="molecule type" value="Genomic_DNA"/>
</dbReference>
<sequence>MFFGLPRPISGYIRYLQTSAVQTVTYRAHDLVVPRVAVVLGALGFAMSGYSSRQLSIHHRPSTRILQWLSKPAINVESPGSPSARARMAPANAASIKKDVQDQPNKNIGGTGQSVKTSSAT</sequence>
<evidence type="ECO:0000256" key="1">
    <source>
        <dbReference type="SAM" id="MobiDB-lite"/>
    </source>
</evidence>
<feature type="compositionally biased region" description="Polar residues" evidence="1">
    <location>
        <begin position="102"/>
        <end position="121"/>
    </location>
</feature>
<accession>A0AAW1ZEC2</accession>
<dbReference type="AlphaFoldDB" id="A0AAW1ZEC2"/>
<dbReference type="Proteomes" id="UP001479290">
    <property type="component" value="Unassembled WGS sequence"/>
</dbReference>
<organism evidence="2 3">
    <name type="scientific">Culter alburnus</name>
    <name type="common">Topmouth culter</name>
    <dbReference type="NCBI Taxonomy" id="194366"/>
    <lineage>
        <taxon>Eukaryota</taxon>
        <taxon>Metazoa</taxon>
        <taxon>Chordata</taxon>
        <taxon>Craniata</taxon>
        <taxon>Vertebrata</taxon>
        <taxon>Euteleostomi</taxon>
        <taxon>Actinopterygii</taxon>
        <taxon>Neopterygii</taxon>
        <taxon>Teleostei</taxon>
        <taxon>Ostariophysi</taxon>
        <taxon>Cypriniformes</taxon>
        <taxon>Xenocyprididae</taxon>
        <taxon>Xenocypridinae</taxon>
        <taxon>Culter</taxon>
    </lineage>
</organism>
<name>A0AAW1ZEC2_CULAL</name>
<proteinExistence type="predicted"/>
<protein>
    <submittedName>
        <fullName evidence="2">Uncharacterized protein</fullName>
    </submittedName>
</protein>
<reference evidence="2 3" key="1">
    <citation type="submission" date="2024-05" db="EMBL/GenBank/DDBJ databases">
        <title>A high-quality chromosomal-level genome assembly of Topmouth culter (Culter alburnus).</title>
        <authorList>
            <person name="Zhao H."/>
        </authorList>
    </citation>
    <scope>NUCLEOTIDE SEQUENCE [LARGE SCALE GENOMIC DNA]</scope>
    <source>
        <strain evidence="2">CATC2023</strain>
        <tissue evidence="2">Muscle</tissue>
    </source>
</reference>
<feature type="region of interest" description="Disordered" evidence="1">
    <location>
        <begin position="77"/>
        <end position="121"/>
    </location>
</feature>
<feature type="compositionally biased region" description="Low complexity" evidence="1">
    <location>
        <begin position="78"/>
        <end position="95"/>
    </location>
</feature>
<keyword evidence="3" id="KW-1185">Reference proteome</keyword>
<evidence type="ECO:0000313" key="3">
    <source>
        <dbReference type="Proteomes" id="UP001479290"/>
    </source>
</evidence>